<feature type="transmembrane region" description="Helical" evidence="1">
    <location>
        <begin position="83"/>
        <end position="105"/>
    </location>
</feature>
<proteinExistence type="predicted"/>
<dbReference type="KEGG" id="tum:CBW65_04895"/>
<feature type="transmembrane region" description="Helical" evidence="1">
    <location>
        <begin position="23"/>
        <end position="41"/>
    </location>
</feature>
<dbReference type="Proteomes" id="UP000195437">
    <property type="component" value="Chromosome"/>
</dbReference>
<sequence>MKYDTIKTTIYGNRMLANGRKSVLGLVRILIVLFGWLFLMPKPGTSVDFFRATAIYTLCMTYDYVSFFHNAKKEGKVVISGYYALMVLYSFIFLVLNLVGMVHFADLLYADASVIQFFSGNSFAISNWPVVFRHLYDWVSRAVYSRAHWLLD</sequence>
<reference evidence="3" key="1">
    <citation type="submission" date="2017-05" db="EMBL/GenBank/DDBJ databases">
        <authorList>
            <person name="Sung H."/>
        </authorList>
    </citation>
    <scope>NUCLEOTIDE SEQUENCE [LARGE SCALE GENOMIC DNA]</scope>
    <source>
        <strain evidence="3">AR23208</strain>
    </source>
</reference>
<dbReference type="EMBL" id="CP021434">
    <property type="protein sequence ID" value="ARU60483.1"/>
    <property type="molecule type" value="Genomic_DNA"/>
</dbReference>
<organism evidence="2 3">
    <name type="scientific">Tumebacillus avium</name>
    <dbReference type="NCBI Taxonomy" id="1903704"/>
    <lineage>
        <taxon>Bacteria</taxon>
        <taxon>Bacillati</taxon>
        <taxon>Bacillota</taxon>
        <taxon>Bacilli</taxon>
        <taxon>Bacillales</taxon>
        <taxon>Alicyclobacillaceae</taxon>
        <taxon>Tumebacillus</taxon>
    </lineage>
</organism>
<keyword evidence="1" id="KW-1133">Transmembrane helix</keyword>
<evidence type="ECO:0000256" key="1">
    <source>
        <dbReference type="SAM" id="Phobius"/>
    </source>
</evidence>
<gene>
    <name evidence="2" type="ORF">CBW65_04895</name>
</gene>
<evidence type="ECO:0000313" key="3">
    <source>
        <dbReference type="Proteomes" id="UP000195437"/>
    </source>
</evidence>
<keyword evidence="1" id="KW-0812">Transmembrane</keyword>
<evidence type="ECO:0000313" key="2">
    <source>
        <dbReference type="EMBL" id="ARU60483.1"/>
    </source>
</evidence>
<keyword evidence="3" id="KW-1185">Reference proteome</keyword>
<feature type="transmembrane region" description="Helical" evidence="1">
    <location>
        <begin position="53"/>
        <end position="71"/>
    </location>
</feature>
<dbReference type="AlphaFoldDB" id="A0A1Y0IMA2"/>
<accession>A0A1Y0IMA2</accession>
<feature type="transmembrane region" description="Helical" evidence="1">
    <location>
        <begin position="117"/>
        <end position="136"/>
    </location>
</feature>
<name>A0A1Y0IMA2_9BACL</name>
<protein>
    <submittedName>
        <fullName evidence="2">Uncharacterized protein</fullName>
    </submittedName>
</protein>
<keyword evidence="1" id="KW-0472">Membrane</keyword>